<feature type="region of interest" description="Disordered" evidence="1">
    <location>
        <begin position="91"/>
        <end position="212"/>
    </location>
</feature>
<evidence type="ECO:0000256" key="1">
    <source>
        <dbReference type="SAM" id="MobiDB-lite"/>
    </source>
</evidence>
<accession>A0A2L0EJ85</accession>
<dbReference type="EMBL" id="CP012673">
    <property type="protein sequence ID" value="AUX39361.1"/>
    <property type="molecule type" value="Genomic_DNA"/>
</dbReference>
<evidence type="ECO:0000313" key="2">
    <source>
        <dbReference type="EMBL" id="AUX39361.1"/>
    </source>
</evidence>
<gene>
    <name evidence="2" type="ORF">SOCE26_007500</name>
</gene>
<evidence type="ECO:0000313" key="3">
    <source>
        <dbReference type="Proteomes" id="UP000238348"/>
    </source>
</evidence>
<proteinExistence type="predicted"/>
<reference evidence="2 3" key="1">
    <citation type="submission" date="2015-09" db="EMBL/GenBank/DDBJ databases">
        <title>Sorangium comparison.</title>
        <authorList>
            <person name="Zaburannyi N."/>
            <person name="Bunk B."/>
            <person name="Overmann J."/>
            <person name="Mueller R."/>
        </authorList>
    </citation>
    <scope>NUCLEOTIDE SEQUENCE [LARGE SCALE GENOMIC DNA]</scope>
    <source>
        <strain evidence="2 3">So ce26</strain>
    </source>
</reference>
<dbReference type="Proteomes" id="UP000238348">
    <property type="component" value="Chromosome"/>
</dbReference>
<dbReference type="AlphaFoldDB" id="A0A2L0EJ85"/>
<protein>
    <submittedName>
        <fullName evidence="2">Uncharacterized protein</fullName>
    </submittedName>
</protein>
<name>A0A2L0EJ85_SORCE</name>
<sequence length="369" mass="37838">MLAAVGRDVLVAVGARRVGRGSTLAAKRALAPLCCPHQGAPRLFPREARFLIAAALLHAAIPLTARLVRSPAPALVARSSGAHREVEIEVQPVAPLAPAQDEARASTAPPPRAPEGARPREDAAPQVIARTARRDPRDRDTPAAPDAPGEPQDAPVAPPAPAPSSEYDGPPGAEGPRSVAGLDGVPVWQVPGVTPSARAAPPAPTVAPAPRETSMDRAGELLREAMRDRDKTRGLDLPAAGTVASVVADAVRGSETPNKARAVFEVHLSGAGAVLGVRAVSSTAGAAPLWARVAREAAAQLAGRALAMTAGFAKGAKIYVTVNSSVRMPDGSEVSGIHQQGAGFGFDVANLGARPHRLVQSSFRVEAIN</sequence>
<feature type="compositionally biased region" description="Basic and acidic residues" evidence="1">
    <location>
        <begin position="132"/>
        <end position="141"/>
    </location>
</feature>
<organism evidence="2 3">
    <name type="scientific">Sorangium cellulosum</name>
    <name type="common">Polyangium cellulosum</name>
    <dbReference type="NCBI Taxonomy" id="56"/>
    <lineage>
        <taxon>Bacteria</taxon>
        <taxon>Pseudomonadati</taxon>
        <taxon>Myxococcota</taxon>
        <taxon>Polyangia</taxon>
        <taxon>Polyangiales</taxon>
        <taxon>Polyangiaceae</taxon>
        <taxon>Sorangium</taxon>
    </lineage>
</organism>